<dbReference type="Proteomes" id="UP000446866">
    <property type="component" value="Unassembled WGS sequence"/>
</dbReference>
<sequence length="519" mass="58236">MKKKLLVLSLIAVFVFSMTACGGGDGGDEASAKTELTIIDGEWYGLDTYQLDSTAGGQGLNSASLFQWNAETGDVADNVCTNWKVSEDGKTATFDVPEGMLYSTGEQVEPEDVIASIEHGQKVSPYNDGYDNIESMEWEGRTVTLHLSEFRSDMLYYFCAGFVIVIDKDELDNMSDEELMWGCHPYGLYALAEDGYVSGSEVNLVRNEGFKCANPLVKNQGAGKFETVKVRFNVEEFTQTEDLKAGNVDILMSVGSDQYLELQDNEDIEMVDTTYPNIAYFEMNTDHDVFSDINVRKALALAIDRDGLAESVDGLIAPAYSMIYDTVQNFNQDAKDWFQKNLANDPEQAKQLLEEAGWKEGKDGIREKDGKKLEFTWYAWTDATTIPEAMAEQLRQVGFQMNIEAIDWNYVYENISADKYDAGIEWLSWAEPMLVLNACHYDKNAPSNTDEYFDMVKKAAHETDGEERTKMVGDIQMYLFENVNMIPMYAELSFSAMNKDLKGFNVLADGSTPLNDLAY</sequence>
<comment type="caution">
    <text evidence="3">The sequence shown here is derived from an EMBL/GenBank/DDBJ whole genome shotgun (WGS) entry which is preliminary data.</text>
</comment>
<name>A0A845QKM1_9FIRM</name>
<keyword evidence="1" id="KW-0732">Signal</keyword>
<dbReference type="Gene3D" id="3.90.76.10">
    <property type="entry name" value="Dipeptide-binding Protein, Domain 1"/>
    <property type="match status" value="1"/>
</dbReference>
<dbReference type="RefSeq" id="WP_160201912.1">
    <property type="nucleotide sequence ID" value="NZ_QXWK01000013.1"/>
</dbReference>
<dbReference type="Gene3D" id="3.10.105.10">
    <property type="entry name" value="Dipeptide-binding Protein, Domain 3"/>
    <property type="match status" value="1"/>
</dbReference>
<dbReference type="AlphaFoldDB" id="A0A845QKM1"/>
<evidence type="ECO:0000256" key="1">
    <source>
        <dbReference type="SAM" id="SignalP"/>
    </source>
</evidence>
<dbReference type="PROSITE" id="PS51257">
    <property type="entry name" value="PROKAR_LIPOPROTEIN"/>
    <property type="match status" value="1"/>
</dbReference>
<evidence type="ECO:0000259" key="2">
    <source>
        <dbReference type="Pfam" id="PF00496"/>
    </source>
</evidence>
<dbReference type="InterPro" id="IPR000914">
    <property type="entry name" value="SBP_5_dom"/>
</dbReference>
<dbReference type="GO" id="GO:0042597">
    <property type="term" value="C:periplasmic space"/>
    <property type="evidence" value="ECO:0007669"/>
    <property type="project" value="UniProtKB-ARBA"/>
</dbReference>
<dbReference type="Pfam" id="PF00496">
    <property type="entry name" value="SBP_bac_5"/>
    <property type="match status" value="1"/>
</dbReference>
<dbReference type="EMBL" id="QXWK01000013">
    <property type="protein sequence ID" value="NBH61631.1"/>
    <property type="molecule type" value="Genomic_DNA"/>
</dbReference>
<dbReference type="GO" id="GO:0015833">
    <property type="term" value="P:peptide transport"/>
    <property type="evidence" value="ECO:0007669"/>
    <property type="project" value="TreeGrafter"/>
</dbReference>
<dbReference type="PANTHER" id="PTHR30290">
    <property type="entry name" value="PERIPLASMIC BINDING COMPONENT OF ABC TRANSPORTER"/>
    <property type="match status" value="1"/>
</dbReference>
<feature type="chain" id="PRO_5038405961" description="Solute-binding protein family 5 domain-containing protein" evidence="1">
    <location>
        <begin position="21"/>
        <end position="519"/>
    </location>
</feature>
<gene>
    <name evidence="3" type="ORF">D0435_08205</name>
</gene>
<dbReference type="InterPro" id="IPR039424">
    <property type="entry name" value="SBP_5"/>
</dbReference>
<organism evidence="3 4">
    <name type="scientific">Anaerotruncus colihominis</name>
    <dbReference type="NCBI Taxonomy" id="169435"/>
    <lineage>
        <taxon>Bacteria</taxon>
        <taxon>Bacillati</taxon>
        <taxon>Bacillota</taxon>
        <taxon>Clostridia</taxon>
        <taxon>Eubacteriales</taxon>
        <taxon>Oscillospiraceae</taxon>
        <taxon>Anaerotruncus</taxon>
    </lineage>
</organism>
<accession>A0A845QKM1</accession>
<feature type="domain" description="Solute-binding protein family 5" evidence="2">
    <location>
        <begin position="78"/>
        <end position="427"/>
    </location>
</feature>
<keyword evidence="4" id="KW-1185">Reference proteome</keyword>
<feature type="signal peptide" evidence="1">
    <location>
        <begin position="1"/>
        <end position="20"/>
    </location>
</feature>
<dbReference type="Gene3D" id="3.40.190.10">
    <property type="entry name" value="Periplasmic binding protein-like II"/>
    <property type="match status" value="1"/>
</dbReference>
<dbReference type="SUPFAM" id="SSF53850">
    <property type="entry name" value="Periplasmic binding protein-like II"/>
    <property type="match status" value="1"/>
</dbReference>
<dbReference type="InterPro" id="IPR030678">
    <property type="entry name" value="Peptide/Ni-bd"/>
</dbReference>
<protein>
    <recommendedName>
        <fullName evidence="2">Solute-binding protein family 5 domain-containing protein</fullName>
    </recommendedName>
</protein>
<proteinExistence type="predicted"/>
<dbReference type="GO" id="GO:1904680">
    <property type="term" value="F:peptide transmembrane transporter activity"/>
    <property type="evidence" value="ECO:0007669"/>
    <property type="project" value="TreeGrafter"/>
</dbReference>
<evidence type="ECO:0000313" key="3">
    <source>
        <dbReference type="EMBL" id="NBH61631.1"/>
    </source>
</evidence>
<evidence type="ECO:0000313" key="4">
    <source>
        <dbReference type="Proteomes" id="UP000446866"/>
    </source>
</evidence>
<dbReference type="PIRSF" id="PIRSF002741">
    <property type="entry name" value="MppA"/>
    <property type="match status" value="1"/>
</dbReference>
<dbReference type="GO" id="GO:0043190">
    <property type="term" value="C:ATP-binding cassette (ABC) transporter complex"/>
    <property type="evidence" value="ECO:0007669"/>
    <property type="project" value="InterPro"/>
</dbReference>
<reference evidence="3 4" key="1">
    <citation type="submission" date="2018-08" db="EMBL/GenBank/DDBJ databases">
        <title>Murine metabolic-syndrome-specific gut microbial biobank.</title>
        <authorList>
            <person name="Liu C."/>
        </authorList>
    </citation>
    <scope>NUCLEOTIDE SEQUENCE [LARGE SCALE GENOMIC DNA]</scope>
    <source>
        <strain evidence="3 4">28</strain>
    </source>
</reference>